<reference evidence="3" key="1">
    <citation type="submission" date="2023-06" db="EMBL/GenBank/DDBJ databases">
        <title>Gordonia sp. nov. and Pseudochrobactrum sp. nov., two species isolated from the burying beetle Nicrophorus vespilloides.</title>
        <authorList>
            <person name="Poehlein A."/>
            <person name="Guzman J."/>
            <person name="Daniel R."/>
            <person name="Vilcinskas A."/>
        </authorList>
    </citation>
    <scope>NUCLEOTIDE SEQUENCE</scope>
    <source>
        <strain evidence="3">MP11Mi</strain>
    </source>
</reference>
<proteinExistence type="predicted"/>
<accession>A0AA97CUF4</accession>
<evidence type="ECO:0000313" key="3">
    <source>
        <dbReference type="EMBL" id="WOC12614.1"/>
    </source>
</evidence>
<protein>
    <recommendedName>
        <fullName evidence="2">DUF3631 domain-containing protein</fullName>
    </recommendedName>
</protein>
<gene>
    <name evidence="3" type="ORF">MP11Mi_17040</name>
</gene>
<name>A0AA97CUF4_9ACTN</name>
<feature type="compositionally biased region" description="Basic and acidic residues" evidence="1">
    <location>
        <begin position="392"/>
        <end position="403"/>
    </location>
</feature>
<dbReference type="Pfam" id="PF12307">
    <property type="entry name" value="DUF3631"/>
    <property type="match status" value="1"/>
</dbReference>
<dbReference type="InterPro" id="IPR022081">
    <property type="entry name" value="DUF3631"/>
</dbReference>
<evidence type="ECO:0000259" key="2">
    <source>
        <dbReference type="Pfam" id="PF12307"/>
    </source>
</evidence>
<dbReference type="EMBL" id="CP128986">
    <property type="protein sequence ID" value="WOC12614.1"/>
    <property type="molecule type" value="Genomic_DNA"/>
</dbReference>
<dbReference type="AlphaFoldDB" id="A0AA97CUF4"/>
<feature type="domain" description="DUF3631" evidence="2">
    <location>
        <begin position="197"/>
        <end position="360"/>
    </location>
</feature>
<feature type="region of interest" description="Disordered" evidence="1">
    <location>
        <begin position="361"/>
        <end position="420"/>
    </location>
</feature>
<evidence type="ECO:0000256" key="1">
    <source>
        <dbReference type="SAM" id="MobiDB-lite"/>
    </source>
</evidence>
<organism evidence="3">
    <name type="scientific">Gordonia sp. MP11Mi</name>
    <dbReference type="NCBI Taxonomy" id="3022769"/>
    <lineage>
        <taxon>Bacteria</taxon>
        <taxon>Bacillati</taxon>
        <taxon>Actinomycetota</taxon>
        <taxon>Actinomycetes</taxon>
        <taxon>Mycobacteriales</taxon>
        <taxon>Gordoniaceae</taxon>
        <taxon>Gordonia</taxon>
    </lineage>
</organism>
<sequence>MSDDDYSEVLDRVEEHLGRYIAVPDDRDLSLLTLWAAHTHMAIECYTSPRLLLDSTMPGSGKTTVLDHLARLTCDAIQAAALSSPALLARVLDDRIRTVLIDETDRSLAPDKPNVGELIAILNSGYRRGATRPVLVPDKEKGWVSKEMATFCPVAMAGNSPRLPDDTRSRCLRVLLMPDLDGTIEDSDWELIEDDVVLLHDMLAAFADAVRDQIAGMPVDLPPSCIGRAKEKWRPLKRVAVAAGGHWPEIVDELIRRGLDEDRAERDAGLMSEPPGMVLMRDLHRVWPDDQTFVPTESLVSMLVARNPEMWGMASAYGKQLTAKRMGSLISQASKITSVRPGGRGPRGYHRATLAPVWHRLGIGRKPSGATGDPGESGARPAPHEPGSQHAPDGKRGVPDAVRDAVSTGGITDSTPGMTPRVQALIDAQEANR</sequence>
<dbReference type="RefSeq" id="WP_420041832.1">
    <property type="nucleotide sequence ID" value="NZ_CP128986.1"/>
</dbReference>
<dbReference type="SUPFAM" id="SSF52540">
    <property type="entry name" value="P-loop containing nucleoside triphosphate hydrolases"/>
    <property type="match status" value="1"/>
</dbReference>
<dbReference type="InterPro" id="IPR027417">
    <property type="entry name" value="P-loop_NTPase"/>
</dbReference>